<evidence type="ECO:0000313" key="13">
    <source>
        <dbReference type="EMBL" id="KIP07777.1"/>
    </source>
</evidence>
<dbReference type="STRING" id="745531.A0A0C3S8X0"/>
<dbReference type="Gene3D" id="2.160.20.10">
    <property type="entry name" value="Single-stranded right-handed beta-helix, Pectin lyase-like"/>
    <property type="match status" value="1"/>
</dbReference>
<dbReference type="PANTHER" id="PTHR31884">
    <property type="entry name" value="POLYGALACTURONASE"/>
    <property type="match status" value="1"/>
</dbReference>
<feature type="signal peptide" evidence="12">
    <location>
        <begin position="1"/>
        <end position="19"/>
    </location>
</feature>
<dbReference type="InterPro" id="IPR011050">
    <property type="entry name" value="Pectin_lyase_fold/virulence"/>
</dbReference>
<evidence type="ECO:0000256" key="7">
    <source>
        <dbReference type="ARBA" id="ARBA00023295"/>
    </source>
</evidence>
<evidence type="ECO:0000256" key="10">
    <source>
        <dbReference type="PROSITE-ProRule" id="PRU10052"/>
    </source>
</evidence>
<comment type="catalytic activity">
    <reaction evidence="9">
        <text>(1,4-alpha-D-galacturonosyl)n+m + H2O = (1,4-alpha-D-galacturonosyl)n + (1,4-alpha-D-galacturonosyl)m.</text>
        <dbReference type="EC" id="3.2.1.15"/>
    </reaction>
</comment>
<dbReference type="OrthoDB" id="1546079at2759"/>
<protein>
    <recommendedName>
        <fullName evidence="2">endo-polygalacturonase</fullName>
        <ecNumber evidence="2">3.2.1.15</ecNumber>
    </recommendedName>
</protein>
<evidence type="ECO:0000256" key="11">
    <source>
        <dbReference type="RuleBase" id="RU361169"/>
    </source>
</evidence>
<evidence type="ECO:0000256" key="2">
    <source>
        <dbReference type="ARBA" id="ARBA00012736"/>
    </source>
</evidence>
<keyword evidence="14" id="KW-1185">Reference proteome</keyword>
<dbReference type="SMART" id="SM00710">
    <property type="entry name" value="PbH1"/>
    <property type="match status" value="7"/>
</dbReference>
<dbReference type="GO" id="GO:0004650">
    <property type="term" value="F:polygalacturonase activity"/>
    <property type="evidence" value="ECO:0007669"/>
    <property type="project" value="UniProtKB-EC"/>
</dbReference>
<dbReference type="InterPro" id="IPR006626">
    <property type="entry name" value="PbH1"/>
</dbReference>
<evidence type="ECO:0000256" key="12">
    <source>
        <dbReference type="SAM" id="SignalP"/>
    </source>
</evidence>
<keyword evidence="7 11" id="KW-0326">Glycosidase</keyword>
<dbReference type="HOGENOM" id="CLU_040116_0_1_1"/>
<evidence type="ECO:0000313" key="14">
    <source>
        <dbReference type="Proteomes" id="UP000053257"/>
    </source>
</evidence>
<evidence type="ECO:0000256" key="9">
    <source>
        <dbReference type="ARBA" id="ARBA00034074"/>
    </source>
</evidence>
<evidence type="ECO:0000256" key="8">
    <source>
        <dbReference type="ARBA" id="ARBA00023316"/>
    </source>
</evidence>
<dbReference type="EC" id="3.2.1.15" evidence="2"/>
<dbReference type="InterPro" id="IPR000743">
    <property type="entry name" value="Glyco_hydro_28"/>
</dbReference>
<feature type="chain" id="PRO_5005425732" description="endo-polygalacturonase" evidence="12">
    <location>
        <begin position="20"/>
        <end position="366"/>
    </location>
</feature>
<proteinExistence type="inferred from homology"/>
<evidence type="ECO:0000256" key="6">
    <source>
        <dbReference type="ARBA" id="ARBA00023157"/>
    </source>
</evidence>
<dbReference type="SUPFAM" id="SSF51126">
    <property type="entry name" value="Pectin lyase-like"/>
    <property type="match status" value="1"/>
</dbReference>
<dbReference type="EMBL" id="KN840491">
    <property type="protein sequence ID" value="KIP07777.1"/>
    <property type="molecule type" value="Genomic_DNA"/>
</dbReference>
<dbReference type="AlphaFoldDB" id="A0A0C3S8X0"/>
<evidence type="ECO:0000256" key="5">
    <source>
        <dbReference type="ARBA" id="ARBA00022801"/>
    </source>
</evidence>
<dbReference type="InterPro" id="IPR012334">
    <property type="entry name" value="Pectin_lyas_fold"/>
</dbReference>
<evidence type="ECO:0000256" key="4">
    <source>
        <dbReference type="ARBA" id="ARBA00022737"/>
    </source>
</evidence>
<dbReference type="InterPro" id="IPR050434">
    <property type="entry name" value="Glycosyl_hydrlase_28"/>
</dbReference>
<dbReference type="PROSITE" id="PS00502">
    <property type="entry name" value="POLYGALACTURONASE"/>
    <property type="match status" value="1"/>
</dbReference>
<dbReference type="Pfam" id="PF00295">
    <property type="entry name" value="Glyco_hydro_28"/>
    <property type="match status" value="1"/>
</dbReference>
<dbReference type="Proteomes" id="UP000053257">
    <property type="component" value="Unassembled WGS sequence"/>
</dbReference>
<dbReference type="PANTHER" id="PTHR31884:SF1">
    <property type="entry name" value="POLYGALACTURONASE"/>
    <property type="match status" value="1"/>
</dbReference>
<evidence type="ECO:0000256" key="3">
    <source>
        <dbReference type="ARBA" id="ARBA00022729"/>
    </source>
</evidence>
<evidence type="ECO:0000256" key="1">
    <source>
        <dbReference type="ARBA" id="ARBA00008834"/>
    </source>
</evidence>
<name>A0A0C3S8X0_PHLG1</name>
<keyword evidence="6" id="KW-1015">Disulfide bond</keyword>
<gene>
    <name evidence="13" type="ORF">PHLGIDRAFT_70503</name>
</gene>
<keyword evidence="8" id="KW-0961">Cell wall biogenesis/degradation</keyword>
<comment type="similarity">
    <text evidence="1 11">Belongs to the glycosyl hydrolase 28 family.</text>
</comment>
<dbReference type="GO" id="GO:0005576">
    <property type="term" value="C:extracellular region"/>
    <property type="evidence" value="ECO:0007669"/>
    <property type="project" value="TreeGrafter"/>
</dbReference>
<dbReference type="GO" id="GO:0045490">
    <property type="term" value="P:pectin catabolic process"/>
    <property type="evidence" value="ECO:0007669"/>
    <property type="project" value="TreeGrafter"/>
</dbReference>
<dbReference type="GO" id="GO:0071555">
    <property type="term" value="P:cell wall organization"/>
    <property type="evidence" value="ECO:0007669"/>
    <property type="project" value="UniProtKB-KW"/>
</dbReference>
<keyword evidence="3 12" id="KW-0732">Signal</keyword>
<accession>A0A0C3S8X0</accession>
<sequence length="366" mass="37312">MALSLALVLLSITLPRVFAAPRAQACTGTISSLDDVADAVECTTVNINSFTVPAGETFNLELLTGTTVNVLGDVTFGEKNWDGPLFQISGDSVTFNGNGFTFDGNGPFYWDGLGGNGGVTKPAPMMKIKTSGTFTNLKVLNTPERAFSVSNPGPLVISKITVDDSAGDEPNSASNGLAAGHNTDGFDVSTTDLTIENSVVMNQDDCLAINKGSNIVFTGNTCSGGHGISIGSITSDVTVSGIVISGNTISNSQQALRIKTDASASGSTVTNVTYSGNTGTGLAQFGVLIDQSYPDTLGTPGTGVVISDINFTGSKTSLTVDSGAEKVAVNCGKGSCTGTWDWAELSTSGGSAGDIVNFSGIEGYSE</sequence>
<feature type="active site" evidence="10">
    <location>
        <position position="226"/>
    </location>
</feature>
<keyword evidence="5 11" id="KW-0378">Hydrolase</keyword>
<organism evidence="13 14">
    <name type="scientific">Phlebiopsis gigantea (strain 11061_1 CR5-6)</name>
    <name type="common">White-rot fungus</name>
    <name type="synonym">Peniophora gigantea</name>
    <dbReference type="NCBI Taxonomy" id="745531"/>
    <lineage>
        <taxon>Eukaryota</taxon>
        <taxon>Fungi</taxon>
        <taxon>Dikarya</taxon>
        <taxon>Basidiomycota</taxon>
        <taxon>Agaricomycotina</taxon>
        <taxon>Agaricomycetes</taxon>
        <taxon>Polyporales</taxon>
        <taxon>Phanerochaetaceae</taxon>
        <taxon>Phlebiopsis</taxon>
    </lineage>
</organism>
<reference evidence="13 14" key="1">
    <citation type="journal article" date="2014" name="PLoS Genet.">
        <title>Analysis of the Phlebiopsis gigantea genome, transcriptome and secretome provides insight into its pioneer colonization strategies of wood.</title>
        <authorList>
            <person name="Hori C."/>
            <person name="Ishida T."/>
            <person name="Igarashi K."/>
            <person name="Samejima M."/>
            <person name="Suzuki H."/>
            <person name="Master E."/>
            <person name="Ferreira P."/>
            <person name="Ruiz-Duenas F.J."/>
            <person name="Held B."/>
            <person name="Canessa P."/>
            <person name="Larrondo L.F."/>
            <person name="Schmoll M."/>
            <person name="Druzhinina I.S."/>
            <person name="Kubicek C.P."/>
            <person name="Gaskell J.A."/>
            <person name="Kersten P."/>
            <person name="St John F."/>
            <person name="Glasner J."/>
            <person name="Sabat G."/>
            <person name="Splinter BonDurant S."/>
            <person name="Syed K."/>
            <person name="Yadav J."/>
            <person name="Mgbeahuruike A.C."/>
            <person name="Kovalchuk A."/>
            <person name="Asiegbu F.O."/>
            <person name="Lackner G."/>
            <person name="Hoffmeister D."/>
            <person name="Rencoret J."/>
            <person name="Gutierrez A."/>
            <person name="Sun H."/>
            <person name="Lindquist E."/>
            <person name="Barry K."/>
            <person name="Riley R."/>
            <person name="Grigoriev I.V."/>
            <person name="Henrissat B."/>
            <person name="Kues U."/>
            <person name="Berka R.M."/>
            <person name="Martinez A.T."/>
            <person name="Covert S.F."/>
            <person name="Blanchette R.A."/>
            <person name="Cullen D."/>
        </authorList>
    </citation>
    <scope>NUCLEOTIDE SEQUENCE [LARGE SCALE GENOMIC DNA]</scope>
    <source>
        <strain evidence="13 14">11061_1 CR5-6</strain>
    </source>
</reference>
<keyword evidence="4" id="KW-0677">Repeat</keyword>